<dbReference type="OrthoDB" id="2392202at2759"/>
<reference evidence="1" key="1">
    <citation type="journal article" date="2018" name="Genome Biol. Evol.">
        <title>Genomics and development of Lentinus tigrinus, a white-rot wood-decaying mushroom with dimorphic fruiting bodies.</title>
        <authorList>
            <person name="Wu B."/>
            <person name="Xu Z."/>
            <person name="Knudson A."/>
            <person name="Carlson A."/>
            <person name="Chen N."/>
            <person name="Kovaka S."/>
            <person name="LaButti K."/>
            <person name="Lipzen A."/>
            <person name="Pennachio C."/>
            <person name="Riley R."/>
            <person name="Schakwitz W."/>
            <person name="Umezawa K."/>
            <person name="Ohm R.A."/>
            <person name="Grigoriev I.V."/>
            <person name="Nagy L.G."/>
            <person name="Gibbons J."/>
            <person name="Hibbett D."/>
        </authorList>
    </citation>
    <scope>NUCLEOTIDE SEQUENCE [LARGE SCALE GENOMIC DNA]</scope>
    <source>
        <strain evidence="1">ALCF2SS1-6</strain>
    </source>
</reference>
<keyword evidence="2" id="KW-1185">Reference proteome</keyword>
<evidence type="ECO:0000313" key="1">
    <source>
        <dbReference type="EMBL" id="RPD55239.1"/>
    </source>
</evidence>
<accession>A0A5C2RVY8</accession>
<protein>
    <submittedName>
        <fullName evidence="1">Uncharacterized protein</fullName>
    </submittedName>
</protein>
<evidence type="ECO:0000313" key="2">
    <source>
        <dbReference type="Proteomes" id="UP000313359"/>
    </source>
</evidence>
<dbReference type="EMBL" id="ML122297">
    <property type="protein sequence ID" value="RPD55239.1"/>
    <property type="molecule type" value="Genomic_DNA"/>
</dbReference>
<name>A0A5C2RVY8_9APHY</name>
<proteinExistence type="predicted"/>
<dbReference type="Proteomes" id="UP000313359">
    <property type="component" value="Unassembled WGS sequence"/>
</dbReference>
<gene>
    <name evidence="1" type="ORF">L227DRAFT_603659</name>
</gene>
<dbReference type="STRING" id="1328759.A0A5C2RVY8"/>
<sequence>MAIPLTPAAPQLTQDAHLIVFVHHSAQQIAPQNHPVFGDCNRLAQLGRPMLEAAYMDAMRQRFPNLHGDVFAQYVNGEYPNFVARWVTAYGWRGMMRRPPNVNLNDQHAVADGAPVMQETLRIFETYAGAVVAQQANGQAVLFEWIQRLVNMP</sequence>
<organism evidence="1 2">
    <name type="scientific">Lentinus tigrinus ALCF2SS1-6</name>
    <dbReference type="NCBI Taxonomy" id="1328759"/>
    <lineage>
        <taxon>Eukaryota</taxon>
        <taxon>Fungi</taxon>
        <taxon>Dikarya</taxon>
        <taxon>Basidiomycota</taxon>
        <taxon>Agaricomycotina</taxon>
        <taxon>Agaricomycetes</taxon>
        <taxon>Polyporales</taxon>
        <taxon>Polyporaceae</taxon>
        <taxon>Lentinus</taxon>
    </lineage>
</organism>
<dbReference type="AlphaFoldDB" id="A0A5C2RVY8"/>